<dbReference type="Pfam" id="PF00307">
    <property type="entry name" value="CH"/>
    <property type="match status" value="1"/>
</dbReference>
<evidence type="ECO:0000259" key="13">
    <source>
        <dbReference type="PROSITE" id="PS50021"/>
    </source>
</evidence>
<evidence type="ECO:0000256" key="8">
    <source>
        <dbReference type="ARBA" id="ARBA00023306"/>
    </source>
</evidence>
<dbReference type="RefSeq" id="XP_018488784.2">
    <property type="nucleotide sequence ID" value="XM_018633282.2"/>
</dbReference>
<keyword evidence="7" id="KW-0206">Cytoskeleton</keyword>
<evidence type="ECO:0000256" key="5">
    <source>
        <dbReference type="ARBA" id="ARBA00022701"/>
    </source>
</evidence>
<evidence type="ECO:0000256" key="9">
    <source>
        <dbReference type="ARBA" id="ARBA00060413"/>
    </source>
</evidence>
<dbReference type="InterPro" id="IPR027328">
    <property type="entry name" value="MAPRE"/>
</dbReference>
<comment type="subcellular location">
    <subcellularLocation>
        <location evidence="9">Cytoplasm</location>
        <location evidence="9">Cytoskeleton</location>
        <location evidence="9">Phragmoplast</location>
    </subcellularLocation>
    <subcellularLocation>
        <location evidence="1">Cytoplasm</location>
        <location evidence="1">Cytoskeleton</location>
        <location evidence="1">Spindle pole</location>
    </subcellularLocation>
</comment>
<feature type="compositionally biased region" description="Basic and acidic residues" evidence="12">
    <location>
        <begin position="129"/>
        <end position="141"/>
    </location>
</feature>
<dbReference type="GO" id="GO:0000922">
    <property type="term" value="C:spindle pole"/>
    <property type="evidence" value="ECO:0007669"/>
    <property type="project" value="UniProtKB-SubCell"/>
</dbReference>
<evidence type="ECO:0000256" key="6">
    <source>
        <dbReference type="ARBA" id="ARBA00022776"/>
    </source>
</evidence>
<keyword evidence="15" id="KW-1185">Reference proteome</keyword>
<feature type="domain" description="Calponin-homology (CH)" evidence="13">
    <location>
        <begin position="13"/>
        <end position="115"/>
    </location>
</feature>
<evidence type="ECO:0000256" key="1">
    <source>
        <dbReference type="ARBA" id="ARBA00004647"/>
    </source>
</evidence>
<keyword evidence="4" id="KW-0132">Cell division</keyword>
<comment type="similarity">
    <text evidence="2">Belongs to the MAPRE family.</text>
</comment>
<evidence type="ECO:0000256" key="2">
    <source>
        <dbReference type="ARBA" id="ARBA00010729"/>
    </source>
</evidence>
<dbReference type="InterPro" id="IPR004953">
    <property type="entry name" value="EB1_C"/>
</dbReference>
<dbReference type="PANTHER" id="PTHR10623">
    <property type="entry name" value="MICROTUBULE-ASSOCIATED PROTEIN RP/EB FAMILY MEMBER"/>
    <property type="match status" value="1"/>
</dbReference>
<accession>A0A6J0NVT8</accession>
<evidence type="ECO:0000259" key="14">
    <source>
        <dbReference type="PROSITE" id="PS51230"/>
    </source>
</evidence>
<dbReference type="InterPro" id="IPR036133">
    <property type="entry name" value="EB1_C_sf"/>
</dbReference>
<dbReference type="Proteomes" id="UP000504610">
    <property type="component" value="Chromosome 5"/>
</dbReference>
<dbReference type="OrthoDB" id="2119228at2759"/>
<proteinExistence type="inferred from homology"/>
<dbReference type="GO" id="GO:0001578">
    <property type="term" value="P:microtubule bundle formation"/>
    <property type="evidence" value="ECO:0007669"/>
    <property type="project" value="UniProtKB-ARBA"/>
</dbReference>
<dbReference type="GO" id="GO:0010005">
    <property type="term" value="C:cortical microtubule, transverse to long axis"/>
    <property type="evidence" value="ECO:0007669"/>
    <property type="project" value="UniProtKB-ARBA"/>
</dbReference>
<feature type="region of interest" description="Disordered" evidence="12">
    <location>
        <begin position="239"/>
        <end position="267"/>
    </location>
</feature>
<evidence type="ECO:0000256" key="4">
    <source>
        <dbReference type="ARBA" id="ARBA00022618"/>
    </source>
</evidence>
<dbReference type="KEGG" id="rsz:108859384"/>
<dbReference type="InterPro" id="IPR036872">
    <property type="entry name" value="CH_dom_sf"/>
</dbReference>
<dbReference type="FunFam" id="1.20.5.1430:FF:000004">
    <property type="entry name" value="Microtubule-associated protein RP/EB family member 1B"/>
    <property type="match status" value="1"/>
</dbReference>
<dbReference type="GO" id="GO:0008017">
    <property type="term" value="F:microtubule binding"/>
    <property type="evidence" value="ECO:0007669"/>
    <property type="project" value="InterPro"/>
</dbReference>
<gene>
    <name evidence="16" type="primary">LOC108859384</name>
</gene>
<protein>
    <recommendedName>
        <fullName evidence="10">Protein ATEB1 homolog 2</fullName>
    </recommendedName>
</protein>
<dbReference type="FunFam" id="1.10.418.10:FF:000028">
    <property type="entry name" value="RP/EB family microtubule-associated protein"/>
    <property type="match status" value="1"/>
</dbReference>
<evidence type="ECO:0000313" key="16">
    <source>
        <dbReference type="RefSeq" id="XP_018488784.2"/>
    </source>
</evidence>
<dbReference type="SUPFAM" id="SSF47576">
    <property type="entry name" value="Calponin-homology domain, CH-domain"/>
    <property type="match status" value="1"/>
</dbReference>
<dbReference type="InterPro" id="IPR001715">
    <property type="entry name" value="CH_dom"/>
</dbReference>
<dbReference type="Gene3D" id="1.20.5.1430">
    <property type="match status" value="1"/>
</dbReference>
<reference evidence="15" key="1">
    <citation type="journal article" date="2019" name="Database">
        <title>The radish genome database (RadishGD): an integrated information resource for radish genomics.</title>
        <authorList>
            <person name="Yu H.J."/>
            <person name="Baek S."/>
            <person name="Lee Y.J."/>
            <person name="Cho A."/>
            <person name="Mun J.H."/>
        </authorList>
    </citation>
    <scope>NUCLEOTIDE SEQUENCE [LARGE SCALE GENOMIC DNA]</scope>
    <source>
        <strain evidence="15">cv. WK10039</strain>
    </source>
</reference>
<feature type="domain" description="EB1 C-terminal" evidence="14">
    <location>
        <begin position="161"/>
        <end position="231"/>
    </location>
</feature>
<dbReference type="GeneID" id="108859384"/>
<dbReference type="SUPFAM" id="SSF140612">
    <property type="entry name" value="EB1 dimerisation domain-like"/>
    <property type="match status" value="1"/>
</dbReference>
<evidence type="ECO:0000256" key="11">
    <source>
        <dbReference type="PROSITE-ProRule" id="PRU00576"/>
    </source>
</evidence>
<keyword evidence="6" id="KW-0498">Mitosis</keyword>
<dbReference type="GO" id="GO:0005815">
    <property type="term" value="C:microtubule organizing center"/>
    <property type="evidence" value="ECO:0007669"/>
    <property type="project" value="UniProtKB-ARBA"/>
</dbReference>
<organism evidence="15 16">
    <name type="scientific">Raphanus sativus</name>
    <name type="common">Radish</name>
    <name type="synonym">Raphanus raphanistrum var. sativus</name>
    <dbReference type="NCBI Taxonomy" id="3726"/>
    <lineage>
        <taxon>Eukaryota</taxon>
        <taxon>Viridiplantae</taxon>
        <taxon>Streptophyta</taxon>
        <taxon>Embryophyta</taxon>
        <taxon>Tracheophyta</taxon>
        <taxon>Spermatophyta</taxon>
        <taxon>Magnoliopsida</taxon>
        <taxon>eudicotyledons</taxon>
        <taxon>Gunneridae</taxon>
        <taxon>Pentapetalae</taxon>
        <taxon>rosids</taxon>
        <taxon>malvids</taxon>
        <taxon>Brassicales</taxon>
        <taxon>Brassicaceae</taxon>
        <taxon>Brassiceae</taxon>
        <taxon>Raphanus</taxon>
    </lineage>
</organism>
<evidence type="ECO:0000256" key="3">
    <source>
        <dbReference type="ARBA" id="ARBA00022490"/>
    </source>
</evidence>
<dbReference type="Pfam" id="PF03271">
    <property type="entry name" value="EB1"/>
    <property type="match status" value="1"/>
</dbReference>
<dbReference type="GO" id="GO:0051301">
    <property type="term" value="P:cell division"/>
    <property type="evidence" value="ECO:0007669"/>
    <property type="project" value="UniProtKB-KW"/>
</dbReference>
<evidence type="ECO:0000256" key="10">
    <source>
        <dbReference type="ARBA" id="ARBA00083920"/>
    </source>
</evidence>
<dbReference type="PROSITE" id="PS51230">
    <property type="entry name" value="EB1_C"/>
    <property type="match status" value="1"/>
</dbReference>
<dbReference type="Gene3D" id="1.10.418.10">
    <property type="entry name" value="Calponin-like domain"/>
    <property type="match status" value="1"/>
</dbReference>
<feature type="region of interest" description="Disordered" evidence="12">
    <location>
        <begin position="125"/>
        <end position="166"/>
    </location>
</feature>
<keyword evidence="8" id="KW-0131">Cell cycle</keyword>
<dbReference type="GO" id="GO:0009524">
    <property type="term" value="C:phragmoplast"/>
    <property type="evidence" value="ECO:0007669"/>
    <property type="project" value="UniProtKB-SubCell"/>
</dbReference>
<dbReference type="AlphaFoldDB" id="A0A6J0NVT8"/>
<evidence type="ECO:0000256" key="7">
    <source>
        <dbReference type="ARBA" id="ARBA00023212"/>
    </source>
</evidence>
<name>A0A6J0NVT8_RAPSA</name>
<keyword evidence="3" id="KW-0963">Cytoplasm</keyword>
<keyword evidence="5 11" id="KW-0493">Microtubule</keyword>
<dbReference type="PROSITE" id="PS50021">
    <property type="entry name" value="CH"/>
    <property type="match status" value="1"/>
</dbReference>
<reference evidence="16" key="2">
    <citation type="submission" date="2025-08" db="UniProtKB">
        <authorList>
            <consortium name="RefSeq"/>
        </authorList>
    </citation>
    <scope>IDENTIFICATION</scope>
    <source>
        <tissue evidence="16">Leaf</tissue>
    </source>
</reference>
<evidence type="ECO:0000313" key="15">
    <source>
        <dbReference type="Proteomes" id="UP000504610"/>
    </source>
</evidence>
<sequence length="267" mass="30485">MATNIGIMDSAYFVGRNEILTWINDRLHLSLSRVEEAASGAVQCQMLDVTFPGVVPMHKVNFDAKNEYDMIQNYKVLQDVFNKLKITKPLEINRLVRGRPLDNLEFLQWLKRFCDSINGGIMNESYNPVERRSKGGKERSVKGSNKMPNNNHHPPPNPRQLKPAKSAQVQVLSKELADLKISFDLLERERDFYFSKLRDVELLCQTPQVEDLPIVVAVKKILYATDANESALEDAQEYLDQSLGVEAEDEGNGEQEEEEEEEEKTQS</sequence>
<dbReference type="GO" id="GO:0009652">
    <property type="term" value="P:thigmotropism"/>
    <property type="evidence" value="ECO:0007669"/>
    <property type="project" value="UniProtKB-ARBA"/>
</dbReference>
<evidence type="ECO:0000256" key="12">
    <source>
        <dbReference type="SAM" id="MobiDB-lite"/>
    </source>
</evidence>
<feature type="compositionally biased region" description="Acidic residues" evidence="12">
    <location>
        <begin position="246"/>
        <end position="267"/>
    </location>
</feature>